<evidence type="ECO:0000256" key="10">
    <source>
        <dbReference type="RuleBase" id="RU000405"/>
    </source>
</evidence>
<feature type="transmembrane region" description="Helical" evidence="12">
    <location>
        <begin position="1397"/>
        <end position="1417"/>
    </location>
</feature>
<feature type="transmembrane region" description="Helical" evidence="12">
    <location>
        <begin position="1672"/>
        <end position="1695"/>
    </location>
</feature>
<dbReference type="InterPro" id="IPR002293">
    <property type="entry name" value="AA/rel_permease1"/>
</dbReference>
<keyword evidence="8 10" id="KW-0456">Lyase</keyword>
<comment type="similarity">
    <text evidence="10">Belongs to the adenylyl cyclase class-4/guanylyl cyclase family.</text>
</comment>
<feature type="transmembrane region" description="Helical" evidence="12">
    <location>
        <begin position="1137"/>
        <end position="1155"/>
    </location>
</feature>
<proteinExistence type="inferred from homology"/>
<feature type="region of interest" description="Disordered" evidence="11">
    <location>
        <begin position="1822"/>
        <end position="1841"/>
    </location>
</feature>
<dbReference type="Pfam" id="PF08376">
    <property type="entry name" value="NIT"/>
    <property type="match status" value="1"/>
</dbReference>
<keyword evidence="7 12" id="KW-0472">Membrane</keyword>
<dbReference type="InterPro" id="IPR018297">
    <property type="entry name" value="A/G_cyclase_CS"/>
</dbReference>
<feature type="transmembrane region" description="Helical" evidence="12">
    <location>
        <begin position="1701"/>
        <end position="1725"/>
    </location>
</feature>
<evidence type="ECO:0000256" key="6">
    <source>
        <dbReference type="ARBA" id="ARBA00022989"/>
    </source>
</evidence>
<protein>
    <recommendedName>
        <fullName evidence="2">guanylate cyclase</fullName>
        <ecNumber evidence="2">4.6.1.2</ecNumber>
    </recommendedName>
</protein>
<dbReference type="Pfam" id="PF13906">
    <property type="entry name" value="AA_permease_C"/>
    <property type="match status" value="1"/>
</dbReference>
<evidence type="ECO:0000256" key="9">
    <source>
        <dbReference type="ARBA" id="ARBA00023293"/>
    </source>
</evidence>
<evidence type="ECO:0000256" key="4">
    <source>
        <dbReference type="ARBA" id="ARBA00022692"/>
    </source>
</evidence>
<dbReference type="GO" id="GO:0035348">
    <property type="term" value="P:acetyl-CoA transmembrane transport"/>
    <property type="evidence" value="ECO:0007669"/>
    <property type="project" value="InterPro"/>
</dbReference>
<feature type="transmembrane region" description="Helical" evidence="12">
    <location>
        <begin position="1568"/>
        <end position="1587"/>
    </location>
</feature>
<feature type="transmembrane region" description="Helical" evidence="12">
    <location>
        <begin position="1302"/>
        <end position="1323"/>
    </location>
</feature>
<dbReference type="Gene3D" id="3.30.70.1230">
    <property type="entry name" value="Nucleotide cyclase"/>
    <property type="match status" value="1"/>
</dbReference>
<comment type="caution">
    <text evidence="14">The sequence shown here is derived from an EMBL/GenBank/DDBJ whole genome shotgun (WGS) entry which is preliminary data.</text>
</comment>
<evidence type="ECO:0000256" key="7">
    <source>
        <dbReference type="ARBA" id="ARBA00023136"/>
    </source>
</evidence>
<dbReference type="PROSITE" id="PS50125">
    <property type="entry name" value="GUANYLATE_CYCLASE_2"/>
    <property type="match status" value="1"/>
</dbReference>
<feature type="transmembrane region" description="Helical" evidence="12">
    <location>
        <begin position="1073"/>
        <end position="1096"/>
    </location>
</feature>
<keyword evidence="9" id="KW-0141">cGMP biosynthesis</keyword>
<feature type="transmembrane region" description="Helical" evidence="12">
    <location>
        <begin position="1271"/>
        <end position="1290"/>
    </location>
</feature>
<evidence type="ECO:0000313" key="15">
    <source>
        <dbReference type="Proteomes" id="UP000719412"/>
    </source>
</evidence>
<name>A0A8J6LCV6_TENMO</name>
<dbReference type="EC" id="4.6.1.2" evidence="2"/>
<dbReference type="GO" id="GO:0008521">
    <property type="term" value="F:acetyl-CoA transmembrane transporter activity"/>
    <property type="evidence" value="ECO:0007669"/>
    <property type="project" value="InterPro"/>
</dbReference>
<evidence type="ECO:0000313" key="14">
    <source>
        <dbReference type="EMBL" id="KAH0815153.1"/>
    </source>
</evidence>
<feature type="transmembrane region" description="Helical" evidence="12">
    <location>
        <begin position="696"/>
        <end position="720"/>
    </location>
</feature>
<dbReference type="PANTHER" id="PTHR43243">
    <property type="entry name" value="INNER MEMBRANE TRANSPORTER YGJI-RELATED"/>
    <property type="match status" value="1"/>
</dbReference>
<feature type="transmembrane region" description="Helical" evidence="12">
    <location>
        <begin position="1762"/>
        <end position="1780"/>
    </location>
</feature>
<dbReference type="PANTHER" id="PTHR43243:SF4">
    <property type="entry name" value="CATIONIC AMINO ACID TRANSPORTER 4"/>
    <property type="match status" value="1"/>
</dbReference>
<evidence type="ECO:0000256" key="8">
    <source>
        <dbReference type="ARBA" id="ARBA00023239"/>
    </source>
</evidence>
<feature type="transmembrane region" description="Helical" evidence="12">
    <location>
        <begin position="50"/>
        <end position="72"/>
    </location>
</feature>
<keyword evidence="6 12" id="KW-1133">Transmembrane helix</keyword>
<dbReference type="Gene3D" id="1.20.1250.20">
    <property type="entry name" value="MFS general substrate transporter like domains"/>
    <property type="match status" value="1"/>
</dbReference>
<dbReference type="InterPro" id="IPR036259">
    <property type="entry name" value="MFS_trans_sf"/>
</dbReference>
<evidence type="ECO:0000256" key="11">
    <source>
        <dbReference type="SAM" id="MobiDB-lite"/>
    </source>
</evidence>
<keyword evidence="3" id="KW-0813">Transport</keyword>
<feature type="transmembrane region" description="Helical" evidence="12">
    <location>
        <begin position="350"/>
        <end position="370"/>
    </location>
</feature>
<feature type="transmembrane region" description="Helical" evidence="12">
    <location>
        <begin position="1593"/>
        <end position="1614"/>
    </location>
</feature>
<dbReference type="InterPro" id="IPR024371">
    <property type="entry name" value="AcetylCoA_trans_1-like"/>
</dbReference>
<evidence type="ECO:0000256" key="5">
    <source>
        <dbReference type="ARBA" id="ARBA00022741"/>
    </source>
</evidence>
<feature type="transmembrane region" description="Helical" evidence="12">
    <location>
        <begin position="877"/>
        <end position="898"/>
    </location>
</feature>
<dbReference type="FunFam" id="3.30.70.1230:FF:000028">
    <property type="entry name" value="Guanylate cyclase"/>
    <property type="match status" value="1"/>
</dbReference>
<feature type="transmembrane region" description="Helical" evidence="12">
    <location>
        <begin position="1007"/>
        <end position="1024"/>
    </location>
</feature>
<dbReference type="FunFam" id="1.20.1740.10:FF:000010">
    <property type="entry name" value="probable cationic amino acid transporter"/>
    <property type="match status" value="1"/>
</dbReference>
<feature type="transmembrane region" description="Helical" evidence="12">
    <location>
        <begin position="1371"/>
        <end position="1388"/>
    </location>
</feature>
<feature type="transmembrane region" description="Helical" evidence="12">
    <location>
        <begin position="1036"/>
        <end position="1061"/>
    </location>
</feature>
<feature type="transmembrane region" description="Helical" evidence="12">
    <location>
        <begin position="928"/>
        <end position="947"/>
    </location>
</feature>
<dbReference type="EMBL" id="JABDTM020023465">
    <property type="protein sequence ID" value="KAH0815153.1"/>
    <property type="molecule type" value="Genomic_DNA"/>
</dbReference>
<dbReference type="PROSITE" id="PS00452">
    <property type="entry name" value="GUANYLATE_CYCLASE_1"/>
    <property type="match status" value="1"/>
</dbReference>
<sequence length="1841" mass="203403">MSKQNSNNVSQGDDLSVRSLSSEDVSQAPRGYCCAKSANPADGKGRKLHLLQMLVLPFIPILALIVQTAVILNNIMIYRQEVMDIESQVNIAEELSKVVTRMQLERSEVAFHVYTNGSTLRSNLTKRFELTNAALQNMSSWPQVSLPSDDGTVTRLDKETFQKKLEEFRQKVVGKEESTMTDVLLWYTSVNAAMLDHLTNQIKETDNSGVWRYLLAFKNLLKSIESTGIASVYGVSYFGRGVLKSANYTSYIKHDAIAKDLLNSSLNFVPQMKSEYRKLTYSMVDYGKVKLKNDIITQNEKRLPNITEALDYFDSIATYTDELRKLQRYLRHTIRDYVSNALYDATNKEAVGVAILIVVLAVSPIIIWLVHNAVATIQLYAANLAKKAKELKREKKKSDSLLFQMLPPSVATQLKQTRQVPAEYYASVTIYFSDIVGFTEIAAVSTPLEVVTFLNKIYKLFDARIECYDVYKVETIGDSYMVASGLPVMNGNQDHQPDSEAKDCFLGNKHVCEIASMALDLLAGSTQFKIPHRKTERLQIRSGAHTGPVVAGIVGSKMPRYCLFGDTVNTASRMESTGEASKIHISLDMKKALDLIGGYRTEHRGLVEVKGKGLMDTYWLTCKEGAVHRTVEMETPTYFQEDEDTEPVFMRRLRDETLTMERRTVRNKNLESSAMENGENVQIRGPANLKGDKQNIALLLCLYTLQGIPLGLSSAIPMILQNRGVSYKQQAEFSFVTWPFSLKLLWAPLVDSIFSTRIGRRKTWLIPTQYLIGAFMLLLSGHVDQWLGSEGVEPNIEILTLLFFSLNFLAATQDIAVDGWALTMLKKNNVGHASTCNSVGQTAGFFLSYVVFMALESASFCNMYLRTVPQDTGIVTLPGFLYFWGWVFVVGTTLVAVLKKEVEPRDGDHEVVHDRDIQTAYKSLKDILALRPVQTLVIILLTCKIGFSSTDTVMTLKLVEAGIPKERLGLMAIPLIPVQLALPLVIAKYTTGPRPLDIFLKAIPYRLLFGFVAAFLVWVTPILVPDASQGLPFLYVTFLVLCYALHQVCVYCMFVSIMAFFAKVSDTSVGGTYMTLLNTVTNLGGNWPAMLALYFVDPLTWKQCSGGTESLDNSCRNSVEKELCVSKGGKCVTTLDGFYIETAICVAIGFGWLLWGRKKINYVQSLDDYSWKLNKRKRYVASKIAQIAPEPPCQVKPAMPGSRKMILKHVMSGICSKMNRTKQLPSDVMETPLNRCLNTFDITLLGVGHMVGAGIYILTGTVAKDLAGPGIILSFLFAGLACLLSALCYAEFGTRVPKAGSAYVYTYISIGEFWAFVIGWNILLEHMIGAASVARAWSGYVDSLFGGVISNTTISITGELHEQLLSRYPDFLAFTVCIVYALLLGIGVKGSAMVNSLLTLVNLAVMVLVICVGFYYADEQNWTSVRGGFLPYGMGGVIAGAATCFYAFVGFDSIATSGEEAKNPSFSIPMATVLSMGIVTLGYILVSAALTLLVPYYDINPNAALPEAFSHVGMHWVKYVVSLGAICGMTTTLFGSLFSLPRCMYAMAIDGLLFGFLGNVNSKTQLPLTNLVISGLLSALIALLFDLEKLVEFMSIGTLLAYTIVSACVIILRYRPSFEPLAKPASTPASEISASTSELTTPGSEIVCLVGTLRVQYSWLGPIFGHCEPGSVVTAAVLVFTIFSAALCTLLQVSTNDLKNGIWWTVILASFFMFIMVGCLVVMGAHHQNATGLRFKVPLVPFIPALSILCNIELMVHLNVLTWLRFFVWMILGMLVYFLYGIHHSKEGEGNSSYSILMTSSEAVKEKWGATTKTTYKGAFMRRKSSGGDRSAIIDEEESTE</sequence>
<dbReference type="InterPro" id="IPR029485">
    <property type="entry name" value="CAT_C"/>
</dbReference>
<dbReference type="Pfam" id="PF00211">
    <property type="entry name" value="Guanylate_cyc"/>
    <property type="match status" value="1"/>
</dbReference>
<evidence type="ECO:0000256" key="12">
    <source>
        <dbReference type="SAM" id="Phobius"/>
    </source>
</evidence>
<dbReference type="SMART" id="SM00044">
    <property type="entry name" value="CYCc"/>
    <property type="match status" value="1"/>
</dbReference>
<dbReference type="FunFam" id="1.20.1250.20:FF:000695">
    <property type="entry name" value="Predicted protein"/>
    <property type="match status" value="1"/>
</dbReference>
<evidence type="ECO:0000256" key="3">
    <source>
        <dbReference type="ARBA" id="ARBA00022448"/>
    </source>
</evidence>
<dbReference type="Gene3D" id="6.10.250.780">
    <property type="match status" value="1"/>
</dbReference>
<reference evidence="14" key="1">
    <citation type="journal article" date="2020" name="J Insects Food Feed">
        <title>The yellow mealworm (Tenebrio molitor) genome: a resource for the emerging insects as food and feed industry.</title>
        <authorList>
            <person name="Eriksson T."/>
            <person name="Andere A."/>
            <person name="Kelstrup H."/>
            <person name="Emery V."/>
            <person name="Picard C."/>
        </authorList>
    </citation>
    <scope>NUCLEOTIDE SEQUENCE</scope>
    <source>
        <strain evidence="14">Stoneville</strain>
        <tissue evidence="14">Whole head</tissue>
    </source>
</reference>
<dbReference type="Gene3D" id="1.20.1740.10">
    <property type="entry name" value="Amino acid/polyamine transporter I"/>
    <property type="match status" value="1"/>
</dbReference>
<feature type="transmembrane region" description="Helical" evidence="12">
    <location>
        <begin position="967"/>
        <end position="986"/>
    </location>
</feature>
<keyword evidence="15" id="KW-1185">Reference proteome</keyword>
<feature type="transmembrane region" description="Helical" evidence="12">
    <location>
        <begin position="1737"/>
        <end position="1756"/>
    </location>
</feature>
<feature type="transmembrane region" description="Helical" evidence="12">
    <location>
        <begin position="1429"/>
        <end position="1449"/>
    </location>
</feature>
<reference evidence="14" key="2">
    <citation type="submission" date="2021-08" db="EMBL/GenBank/DDBJ databases">
        <authorList>
            <person name="Eriksson T."/>
        </authorList>
    </citation>
    <scope>NUCLEOTIDE SEQUENCE</scope>
    <source>
        <strain evidence="14">Stoneville</strain>
        <tissue evidence="14">Whole head</tissue>
    </source>
</reference>
<gene>
    <name evidence="14" type="ORF">GEV33_007637</name>
</gene>
<dbReference type="InterPro" id="IPR029787">
    <property type="entry name" value="Nucleotide_cyclase"/>
</dbReference>
<feature type="transmembrane region" description="Helical" evidence="12">
    <location>
        <begin position="764"/>
        <end position="783"/>
    </location>
</feature>
<dbReference type="Pfam" id="PF13520">
    <property type="entry name" value="AA_permease_2"/>
    <property type="match status" value="1"/>
</dbReference>
<evidence type="ECO:0000256" key="2">
    <source>
        <dbReference type="ARBA" id="ARBA00012202"/>
    </source>
</evidence>
<dbReference type="CDD" id="cd07302">
    <property type="entry name" value="CHD"/>
    <property type="match status" value="1"/>
</dbReference>
<dbReference type="GO" id="GO:0004383">
    <property type="term" value="F:guanylate cyclase activity"/>
    <property type="evidence" value="ECO:0007669"/>
    <property type="project" value="UniProtKB-EC"/>
</dbReference>
<dbReference type="Proteomes" id="UP000719412">
    <property type="component" value="Unassembled WGS sequence"/>
</dbReference>
<organism evidence="14 15">
    <name type="scientific">Tenebrio molitor</name>
    <name type="common">Yellow mealworm beetle</name>
    <dbReference type="NCBI Taxonomy" id="7067"/>
    <lineage>
        <taxon>Eukaryota</taxon>
        <taxon>Metazoa</taxon>
        <taxon>Ecdysozoa</taxon>
        <taxon>Arthropoda</taxon>
        <taxon>Hexapoda</taxon>
        <taxon>Insecta</taxon>
        <taxon>Pterygota</taxon>
        <taxon>Neoptera</taxon>
        <taxon>Endopterygota</taxon>
        <taxon>Coleoptera</taxon>
        <taxon>Polyphaga</taxon>
        <taxon>Cucujiformia</taxon>
        <taxon>Tenebrionidae</taxon>
        <taxon>Tenebrio</taxon>
    </lineage>
</organism>
<feature type="transmembrane region" description="Helical" evidence="12">
    <location>
        <begin position="1516"/>
        <end position="1538"/>
    </location>
</feature>
<dbReference type="GO" id="GO:0005886">
    <property type="term" value="C:plasma membrane"/>
    <property type="evidence" value="ECO:0007669"/>
    <property type="project" value="TreeGrafter"/>
</dbReference>
<evidence type="ECO:0000256" key="1">
    <source>
        <dbReference type="ARBA" id="ARBA00004141"/>
    </source>
</evidence>
<dbReference type="GO" id="GO:0000166">
    <property type="term" value="F:nucleotide binding"/>
    <property type="evidence" value="ECO:0007669"/>
    <property type="project" value="UniProtKB-KW"/>
</dbReference>
<comment type="subcellular location">
    <subcellularLocation>
        <location evidence="1">Membrane</location>
        <topology evidence="1">Multi-pass membrane protein</topology>
    </subcellularLocation>
</comment>
<feature type="transmembrane region" description="Helical" evidence="12">
    <location>
        <begin position="1470"/>
        <end position="1496"/>
    </location>
</feature>
<accession>A0A8J6LCV6</accession>
<dbReference type="SUPFAM" id="SSF103473">
    <property type="entry name" value="MFS general substrate transporter"/>
    <property type="match status" value="1"/>
</dbReference>
<dbReference type="InterPro" id="IPR011645">
    <property type="entry name" value="HNOB_dom_associated"/>
</dbReference>
<evidence type="ECO:0000259" key="13">
    <source>
        <dbReference type="PROSITE" id="PS50125"/>
    </source>
</evidence>
<dbReference type="SUPFAM" id="SSF55073">
    <property type="entry name" value="Nucleotide cyclase"/>
    <property type="match status" value="1"/>
</dbReference>
<feature type="transmembrane region" description="Helical" evidence="12">
    <location>
        <begin position="843"/>
        <end position="865"/>
    </location>
</feature>
<dbReference type="GO" id="GO:0035556">
    <property type="term" value="P:intracellular signal transduction"/>
    <property type="evidence" value="ECO:0007669"/>
    <property type="project" value="InterPro"/>
</dbReference>
<dbReference type="GO" id="GO:0015171">
    <property type="term" value="F:amino acid transmembrane transporter activity"/>
    <property type="evidence" value="ECO:0007669"/>
    <property type="project" value="TreeGrafter"/>
</dbReference>
<feature type="domain" description="Guanylate cyclase" evidence="13">
    <location>
        <begin position="429"/>
        <end position="575"/>
    </location>
</feature>
<dbReference type="Pfam" id="PF13000">
    <property type="entry name" value="Acatn"/>
    <property type="match status" value="2"/>
</dbReference>
<feature type="transmembrane region" description="Helical" evidence="12">
    <location>
        <begin position="1239"/>
        <end position="1259"/>
    </location>
</feature>
<keyword evidence="5" id="KW-0547">Nucleotide-binding</keyword>
<dbReference type="InterPro" id="IPR001054">
    <property type="entry name" value="A/G_cyclase"/>
</dbReference>
<dbReference type="Pfam" id="PF07701">
    <property type="entry name" value="HNOBA"/>
    <property type="match status" value="1"/>
</dbReference>
<feature type="transmembrane region" description="Helical" evidence="12">
    <location>
        <begin position="798"/>
        <end position="822"/>
    </location>
</feature>
<keyword evidence="4 12" id="KW-0812">Transmembrane</keyword>
<dbReference type="InterPro" id="IPR013587">
    <property type="entry name" value="Nitrate/nitrite_sensing"/>
</dbReference>